<comment type="caution">
    <text evidence="10">The sequence shown here is derived from an EMBL/GenBank/DDBJ whole genome shotgun (WGS) entry which is preliminary data.</text>
</comment>
<dbReference type="AlphaFoldDB" id="A0A081N0U0"/>
<sequence length="389" mass="41682">MLYKNVRYALTNFILPDGVTDSGKSNIKTIVVSDGLIEQVSPDAPEDTSIETIDLKGSVLAPGFIDLQINGCGGVLFNDDISESTLDIMHDTNLRSGCTSFLPTLITCSDEDMVKAVDVARRYKDKHPDRVPGLHIEGPYINKLRKGIHDERYIRQPSSEMIDFLCNNADVITMMTLAPEVCSSSDIRQLNQAGIIVAIGHSDATLEQVREAEQAGASFVTHLFNAMSQMQNREPGVVGAVLCGESLGAGIIADGYHLDWNNLRLSQKLLKDRLVLVSDAAAAAGSDIESFSFGGQTVYHANGMCTNKDGTLGGSALTMAEAVRNCIAQGISETDTVSMATRNPANAIGLTEVMGSIRVGSYANLVVLDKSYNVTGTASGGRLIMTRQT</sequence>
<evidence type="ECO:0000313" key="11">
    <source>
        <dbReference type="Proteomes" id="UP000028006"/>
    </source>
</evidence>
<evidence type="ECO:0000256" key="8">
    <source>
        <dbReference type="PIRSR" id="PIRSR038994-3"/>
    </source>
</evidence>
<feature type="domain" description="Amidohydrolase-related" evidence="9">
    <location>
        <begin position="60"/>
        <end position="383"/>
    </location>
</feature>
<accession>A0A081N0U0</accession>
<keyword evidence="2 8" id="KW-0479">Metal-binding</keyword>
<gene>
    <name evidence="10" type="primary">nagA</name>
    <name evidence="10" type="ORF">GZ77_23585</name>
</gene>
<keyword evidence="3 5" id="KW-0378">Hydrolase</keyword>
<dbReference type="eggNOG" id="COG1820">
    <property type="taxonomic scope" value="Bacteria"/>
</dbReference>
<feature type="binding site" evidence="7">
    <location>
        <position position="257"/>
    </location>
    <ligand>
        <name>substrate</name>
    </ligand>
</feature>
<dbReference type="NCBIfam" id="TIGR00221">
    <property type="entry name" value="nagA"/>
    <property type="match status" value="1"/>
</dbReference>
<dbReference type="GO" id="GO:0006046">
    <property type="term" value="P:N-acetylglucosamine catabolic process"/>
    <property type="evidence" value="ECO:0007669"/>
    <property type="project" value="TreeGrafter"/>
</dbReference>
<evidence type="ECO:0000256" key="1">
    <source>
        <dbReference type="ARBA" id="ARBA00010716"/>
    </source>
</evidence>
<dbReference type="InterPro" id="IPR011059">
    <property type="entry name" value="Metal-dep_hydrolase_composite"/>
</dbReference>
<dbReference type="Pfam" id="PF01979">
    <property type="entry name" value="Amidohydro_1"/>
    <property type="match status" value="1"/>
</dbReference>
<evidence type="ECO:0000256" key="7">
    <source>
        <dbReference type="PIRSR" id="PIRSR038994-2"/>
    </source>
</evidence>
<feature type="binding site" evidence="8">
    <location>
        <position position="201"/>
    </location>
    <ligand>
        <name>Zn(2+)</name>
        <dbReference type="ChEBI" id="CHEBI:29105"/>
    </ligand>
</feature>
<feature type="binding site" evidence="7">
    <location>
        <position position="148"/>
    </location>
    <ligand>
        <name>substrate</name>
    </ligand>
</feature>
<evidence type="ECO:0000313" key="10">
    <source>
        <dbReference type="EMBL" id="KEQ12063.1"/>
    </source>
</evidence>
<dbReference type="FunFam" id="3.20.20.140:FF:000004">
    <property type="entry name" value="N-acetylglucosamine-6-phosphate deacetylase"/>
    <property type="match status" value="1"/>
</dbReference>
<evidence type="ECO:0000256" key="2">
    <source>
        <dbReference type="ARBA" id="ARBA00022723"/>
    </source>
</evidence>
<protein>
    <submittedName>
        <fullName evidence="10">N-acetylglucosamine-6-phosphate deacetylase</fullName>
        <ecNumber evidence="10">3.5.1.25</ecNumber>
    </submittedName>
</protein>
<dbReference type="EC" id="3.5.1.25" evidence="10"/>
<dbReference type="SUPFAM" id="SSF51338">
    <property type="entry name" value="Composite domain of metallo-dependent hydrolases"/>
    <property type="match status" value="1"/>
</dbReference>
<feature type="binding site" evidence="7">
    <location>
        <begin position="225"/>
        <end position="226"/>
    </location>
    <ligand>
        <name>substrate</name>
    </ligand>
</feature>
<comment type="cofactor">
    <cofactor evidence="8">
        <name>a divalent metal cation</name>
        <dbReference type="ChEBI" id="CHEBI:60240"/>
    </cofactor>
    <text evidence="8">Binds 1 divalent metal cation per subunit.</text>
</comment>
<evidence type="ECO:0000256" key="6">
    <source>
        <dbReference type="PIRSR" id="PIRSR038994-1"/>
    </source>
</evidence>
<evidence type="ECO:0000256" key="5">
    <source>
        <dbReference type="PIRNR" id="PIRNR038994"/>
    </source>
</evidence>
<dbReference type="Proteomes" id="UP000028006">
    <property type="component" value="Unassembled WGS sequence"/>
</dbReference>
<dbReference type="PANTHER" id="PTHR11113">
    <property type="entry name" value="N-ACETYLGLUCOSAMINE-6-PHOSPHATE DEACETYLASE"/>
    <property type="match status" value="1"/>
</dbReference>
<reference evidence="10 11" key="1">
    <citation type="submission" date="2014-06" db="EMBL/GenBank/DDBJ databases">
        <title>Whole Genome Sequences of Three Symbiotic Endozoicomonas Bacteria.</title>
        <authorList>
            <person name="Neave M.J."/>
            <person name="Apprill A."/>
            <person name="Voolstra C.R."/>
        </authorList>
    </citation>
    <scope>NUCLEOTIDE SEQUENCE [LARGE SCALE GENOMIC DNA]</scope>
    <source>
        <strain evidence="10 11">LMG 24815</strain>
    </source>
</reference>
<dbReference type="InterPro" id="IPR006680">
    <property type="entry name" value="Amidohydro-rel"/>
</dbReference>
<dbReference type="SUPFAM" id="SSF51556">
    <property type="entry name" value="Metallo-dependent hydrolases"/>
    <property type="match status" value="1"/>
</dbReference>
<dbReference type="GO" id="GO:0008448">
    <property type="term" value="F:N-acetylglucosamine-6-phosphate deacetylase activity"/>
    <property type="evidence" value="ECO:0007669"/>
    <property type="project" value="UniProtKB-EC"/>
</dbReference>
<feature type="binding site" evidence="8">
    <location>
        <position position="137"/>
    </location>
    <ligand>
        <name>Zn(2+)</name>
        <dbReference type="ChEBI" id="CHEBI:29105"/>
    </ligand>
</feature>
<organism evidence="10 11">
    <name type="scientific">Endozoicomonas montiporae</name>
    <dbReference type="NCBI Taxonomy" id="1027273"/>
    <lineage>
        <taxon>Bacteria</taxon>
        <taxon>Pseudomonadati</taxon>
        <taxon>Pseudomonadota</taxon>
        <taxon>Gammaproteobacteria</taxon>
        <taxon>Oceanospirillales</taxon>
        <taxon>Endozoicomonadaceae</taxon>
        <taxon>Endozoicomonas</taxon>
    </lineage>
</organism>
<keyword evidence="11" id="KW-1185">Reference proteome</keyword>
<feature type="active site" description="Proton donor/acceptor" evidence="6">
    <location>
        <position position="279"/>
    </location>
</feature>
<dbReference type="CDD" id="cd00854">
    <property type="entry name" value="NagA"/>
    <property type="match status" value="1"/>
</dbReference>
<evidence type="ECO:0000259" key="9">
    <source>
        <dbReference type="Pfam" id="PF01979"/>
    </source>
</evidence>
<dbReference type="PIRSF" id="PIRSF038994">
    <property type="entry name" value="NagA"/>
    <property type="match status" value="1"/>
</dbReference>
<feature type="binding site" evidence="7">
    <location>
        <position position="233"/>
    </location>
    <ligand>
        <name>substrate</name>
    </ligand>
</feature>
<dbReference type="PANTHER" id="PTHR11113:SF14">
    <property type="entry name" value="N-ACETYLGLUCOSAMINE-6-PHOSPHATE DEACETYLASE"/>
    <property type="match status" value="1"/>
</dbReference>
<comment type="similarity">
    <text evidence="1 5">Belongs to the metallo-dependent hydrolases superfamily. NagA family.</text>
</comment>
<evidence type="ECO:0000256" key="4">
    <source>
        <dbReference type="ARBA" id="ARBA00023277"/>
    </source>
</evidence>
<keyword evidence="4 5" id="KW-0119">Carbohydrate metabolism</keyword>
<dbReference type="InterPro" id="IPR003764">
    <property type="entry name" value="GlcNAc_6-P_deAcase"/>
</dbReference>
<feature type="binding site" evidence="8">
    <location>
        <position position="222"/>
    </location>
    <ligand>
        <name>Zn(2+)</name>
        <dbReference type="ChEBI" id="CHEBI:29105"/>
    </ligand>
</feature>
<dbReference type="EMBL" id="JOKG01000005">
    <property type="protein sequence ID" value="KEQ12063.1"/>
    <property type="molecule type" value="Genomic_DNA"/>
</dbReference>
<name>A0A081N0U0_9GAMM</name>
<evidence type="ECO:0000256" key="3">
    <source>
        <dbReference type="ARBA" id="ARBA00022801"/>
    </source>
</evidence>
<feature type="binding site" evidence="7">
    <location>
        <begin position="312"/>
        <end position="314"/>
    </location>
    <ligand>
        <name>substrate</name>
    </ligand>
</feature>
<dbReference type="RefSeq" id="WP_034879228.1">
    <property type="nucleotide sequence ID" value="NZ_JOKG01000005.1"/>
</dbReference>
<dbReference type="GO" id="GO:0046872">
    <property type="term" value="F:metal ion binding"/>
    <property type="evidence" value="ECO:0007669"/>
    <property type="project" value="UniProtKB-KW"/>
</dbReference>
<dbReference type="Gene3D" id="2.30.40.10">
    <property type="entry name" value="Urease, subunit C, domain 1"/>
    <property type="match status" value="1"/>
</dbReference>
<dbReference type="Gene3D" id="3.20.20.140">
    <property type="entry name" value="Metal-dependent hydrolases"/>
    <property type="match status" value="1"/>
</dbReference>
<proteinExistence type="inferred from homology"/>
<dbReference type="InterPro" id="IPR032466">
    <property type="entry name" value="Metal_Hydrolase"/>
</dbReference>